<feature type="transmembrane region" description="Helical" evidence="8">
    <location>
        <begin position="158"/>
        <end position="178"/>
    </location>
</feature>
<dbReference type="InParanoid" id="U2EE13"/>
<keyword evidence="7 8" id="KW-0472">Membrane</keyword>
<feature type="transmembrane region" description="Helical" evidence="8">
    <location>
        <begin position="40"/>
        <end position="61"/>
    </location>
</feature>
<dbReference type="PANTHER" id="PTHR21716:SF53">
    <property type="entry name" value="PERMEASE PERM-RELATED"/>
    <property type="match status" value="1"/>
</dbReference>
<dbReference type="OrthoDB" id="9793390at2"/>
<feature type="transmembrane region" description="Helical" evidence="8">
    <location>
        <begin position="239"/>
        <end position="270"/>
    </location>
</feature>
<dbReference type="InterPro" id="IPR002549">
    <property type="entry name" value="AI-2E-like"/>
</dbReference>
<evidence type="ECO:0000256" key="6">
    <source>
        <dbReference type="ARBA" id="ARBA00022989"/>
    </source>
</evidence>
<feature type="transmembrane region" description="Helical" evidence="8">
    <location>
        <begin position="73"/>
        <end position="97"/>
    </location>
</feature>
<feature type="transmembrane region" description="Helical" evidence="8">
    <location>
        <begin position="277"/>
        <end position="299"/>
    </location>
</feature>
<dbReference type="GO" id="GO:0004639">
    <property type="term" value="F:phosphoribosylaminoimidazolesuccinocarboxamide synthase activity"/>
    <property type="evidence" value="ECO:0007669"/>
    <property type="project" value="UniProtKB-EC"/>
</dbReference>
<sequence length="362" mass="41586">MLSIRFKRFLEISAIIFVICSLIIIMNYTLPIVITTINFILSLFAPFIAAFFIAFLLSNLIDRLEATGIKRIFAVFIVFIAFISLLVFSIMSLIPLITEQLTSFIEDVPGRFGKLDELLTDLWTRFDFIPIEYRYTLHDVGNFIANFFKNNLKLNVSGIFNIFNIIVLVPIITFYFLLEFNKIKERIRKYLRKKKWFYFHRYLHQLDKGMGSYLKGLLLVILSLSLIASLLFYSVGLKYAILFGVIIGFTNIIPFIGPFIGGAPAVLYGLTQSPETAVFVLIIILALQAIESMVLTPFIQSKSISVHPLYILLALFVFGKVLGLFGMIIAIPLLYFIIVTTHYLRVYYRCKRIKKQQANKTP</sequence>
<dbReference type="EMBL" id="AFNU02000002">
    <property type="protein sequence ID" value="ERJ13233.1"/>
    <property type="molecule type" value="Genomic_DNA"/>
</dbReference>
<keyword evidence="4" id="KW-1003">Cell membrane</keyword>
<comment type="caution">
    <text evidence="9">The sequence shown here is derived from an EMBL/GenBank/DDBJ whole genome shotgun (WGS) entry which is preliminary data.</text>
</comment>
<evidence type="ECO:0000256" key="7">
    <source>
        <dbReference type="ARBA" id="ARBA00023136"/>
    </source>
</evidence>
<evidence type="ECO:0000256" key="5">
    <source>
        <dbReference type="ARBA" id="ARBA00022692"/>
    </source>
</evidence>
<comment type="similarity">
    <text evidence="2">Belongs to the autoinducer-2 exporter (AI-2E) (TC 2.A.86) family.</text>
</comment>
<dbReference type="Proteomes" id="UP000005707">
    <property type="component" value="Unassembled WGS sequence"/>
</dbReference>
<accession>U2EE13</accession>
<evidence type="ECO:0000256" key="1">
    <source>
        <dbReference type="ARBA" id="ARBA00004651"/>
    </source>
</evidence>
<comment type="subcellular location">
    <subcellularLocation>
        <location evidence="1">Cell membrane</location>
        <topology evidence="1">Multi-pass membrane protein</topology>
    </subcellularLocation>
</comment>
<dbReference type="PANTHER" id="PTHR21716">
    <property type="entry name" value="TRANSMEMBRANE PROTEIN"/>
    <property type="match status" value="1"/>
</dbReference>
<feature type="transmembrane region" description="Helical" evidence="8">
    <location>
        <begin position="12"/>
        <end position="34"/>
    </location>
</feature>
<name>U2EE13_9MOLU</name>
<evidence type="ECO:0000256" key="8">
    <source>
        <dbReference type="SAM" id="Phobius"/>
    </source>
</evidence>
<evidence type="ECO:0000256" key="3">
    <source>
        <dbReference type="ARBA" id="ARBA00022448"/>
    </source>
</evidence>
<keyword evidence="9" id="KW-0436">Ligase</keyword>
<dbReference type="eggNOG" id="COG0628">
    <property type="taxonomic scope" value="Bacteria"/>
</dbReference>
<keyword evidence="5 8" id="KW-0812">Transmembrane</keyword>
<dbReference type="EC" id="6.3.2.6" evidence="9"/>
<dbReference type="STRING" id="1033810.HLPCO_000857"/>
<proteinExistence type="inferred from homology"/>
<feature type="transmembrane region" description="Helical" evidence="8">
    <location>
        <begin position="311"/>
        <end position="344"/>
    </location>
</feature>
<protein>
    <submittedName>
        <fullName evidence="9">Membrane protein putative</fullName>
        <ecNumber evidence="9">6.3.2.6</ecNumber>
    </submittedName>
</protein>
<evidence type="ECO:0000256" key="2">
    <source>
        <dbReference type="ARBA" id="ARBA00009773"/>
    </source>
</evidence>
<dbReference type="GO" id="GO:0005886">
    <property type="term" value="C:plasma membrane"/>
    <property type="evidence" value="ECO:0007669"/>
    <property type="project" value="UniProtKB-SubCell"/>
</dbReference>
<gene>
    <name evidence="9" type="ORF">HLPCO_000857</name>
</gene>
<dbReference type="GO" id="GO:0055085">
    <property type="term" value="P:transmembrane transport"/>
    <property type="evidence" value="ECO:0007669"/>
    <property type="project" value="TreeGrafter"/>
</dbReference>
<reference evidence="9 10" key="1">
    <citation type="journal article" date="2011" name="J. Bacteriol.">
        <title>Genome sequence of Haloplasma contractile, an unusual contractile bacterium from a deep-sea anoxic brine lake.</title>
        <authorList>
            <person name="Antunes A."/>
            <person name="Alam I."/>
            <person name="El Dorry H."/>
            <person name="Siam R."/>
            <person name="Robertson A."/>
            <person name="Bajic V.B."/>
            <person name="Stingl U."/>
        </authorList>
    </citation>
    <scope>NUCLEOTIDE SEQUENCE [LARGE SCALE GENOMIC DNA]</scope>
    <source>
        <strain evidence="9 10">SSD-17B</strain>
    </source>
</reference>
<organism evidence="9 10">
    <name type="scientific">Haloplasma contractile SSD-17B</name>
    <dbReference type="NCBI Taxonomy" id="1033810"/>
    <lineage>
        <taxon>Bacteria</taxon>
        <taxon>Bacillati</taxon>
        <taxon>Mycoplasmatota</taxon>
        <taxon>Mollicutes</taxon>
        <taxon>Haloplasmatales</taxon>
        <taxon>Haloplasmataceae</taxon>
        <taxon>Haloplasma</taxon>
    </lineage>
</organism>
<dbReference type="AlphaFoldDB" id="U2EE13"/>
<feature type="transmembrane region" description="Helical" evidence="8">
    <location>
        <begin position="213"/>
        <end position="233"/>
    </location>
</feature>
<evidence type="ECO:0000313" key="10">
    <source>
        <dbReference type="Proteomes" id="UP000005707"/>
    </source>
</evidence>
<keyword evidence="3" id="KW-0813">Transport</keyword>
<dbReference type="RefSeq" id="WP_008826757.1">
    <property type="nucleotide sequence ID" value="NZ_AFNU02000002.1"/>
</dbReference>
<reference evidence="9 10" key="2">
    <citation type="journal article" date="2013" name="PLoS ONE">
        <title>INDIGO - INtegrated Data Warehouse of MIcrobial GenOmes with Examples from the Red Sea Extremophiles.</title>
        <authorList>
            <person name="Alam I."/>
            <person name="Antunes A."/>
            <person name="Kamau A.A."/>
            <person name="Ba Alawi W."/>
            <person name="Kalkatawi M."/>
            <person name="Stingl U."/>
            <person name="Bajic V.B."/>
        </authorList>
    </citation>
    <scope>NUCLEOTIDE SEQUENCE [LARGE SCALE GENOMIC DNA]</scope>
    <source>
        <strain evidence="9 10">SSD-17B</strain>
    </source>
</reference>
<evidence type="ECO:0000313" key="9">
    <source>
        <dbReference type="EMBL" id="ERJ13233.1"/>
    </source>
</evidence>
<evidence type="ECO:0000256" key="4">
    <source>
        <dbReference type="ARBA" id="ARBA00022475"/>
    </source>
</evidence>
<keyword evidence="10" id="KW-1185">Reference proteome</keyword>
<dbReference type="Pfam" id="PF01594">
    <property type="entry name" value="AI-2E_transport"/>
    <property type="match status" value="1"/>
</dbReference>
<keyword evidence="6 8" id="KW-1133">Transmembrane helix</keyword>